<keyword evidence="2" id="KW-0805">Transcription regulation</keyword>
<dbReference type="InterPro" id="IPR005119">
    <property type="entry name" value="LysR_subst-bd"/>
</dbReference>
<dbReference type="InterPro" id="IPR000847">
    <property type="entry name" value="LysR_HTH_N"/>
</dbReference>
<dbReference type="PANTHER" id="PTHR30537">
    <property type="entry name" value="HTH-TYPE TRANSCRIPTIONAL REGULATOR"/>
    <property type="match status" value="1"/>
</dbReference>
<organism evidence="6 7">
    <name type="scientific">Roseovarius albus</name>
    <dbReference type="NCBI Taxonomy" id="1247867"/>
    <lineage>
        <taxon>Bacteria</taxon>
        <taxon>Pseudomonadati</taxon>
        <taxon>Pseudomonadota</taxon>
        <taxon>Alphaproteobacteria</taxon>
        <taxon>Rhodobacterales</taxon>
        <taxon>Roseobacteraceae</taxon>
        <taxon>Roseovarius</taxon>
    </lineage>
</organism>
<dbReference type="Pfam" id="PF03466">
    <property type="entry name" value="LysR_substrate"/>
    <property type="match status" value="1"/>
</dbReference>
<protein>
    <submittedName>
        <fullName evidence="6">Glycine cleavage system transcriptional activator</fullName>
    </submittedName>
</protein>
<dbReference type="Gene3D" id="3.40.190.10">
    <property type="entry name" value="Periplasmic binding protein-like II"/>
    <property type="match status" value="2"/>
</dbReference>
<evidence type="ECO:0000256" key="3">
    <source>
        <dbReference type="ARBA" id="ARBA00023125"/>
    </source>
</evidence>
<dbReference type="Gene3D" id="1.10.10.10">
    <property type="entry name" value="Winged helix-like DNA-binding domain superfamily/Winged helix DNA-binding domain"/>
    <property type="match status" value="1"/>
</dbReference>
<keyword evidence="7" id="KW-1185">Reference proteome</keyword>
<dbReference type="OrthoDB" id="9813056at2"/>
<dbReference type="GO" id="GO:0006351">
    <property type="term" value="P:DNA-templated transcription"/>
    <property type="evidence" value="ECO:0007669"/>
    <property type="project" value="TreeGrafter"/>
</dbReference>
<reference evidence="6 7" key="1">
    <citation type="submission" date="2017-03" db="EMBL/GenBank/DDBJ databases">
        <authorList>
            <person name="Afonso C.L."/>
            <person name="Miller P.J."/>
            <person name="Scott M.A."/>
            <person name="Spackman E."/>
            <person name="Goraichik I."/>
            <person name="Dimitrov K.M."/>
            <person name="Suarez D.L."/>
            <person name="Swayne D.E."/>
        </authorList>
    </citation>
    <scope>NUCLEOTIDE SEQUENCE [LARGE SCALE GENOMIC DNA]</scope>
    <source>
        <strain evidence="6 7">CECT 7450</strain>
    </source>
</reference>
<dbReference type="InterPro" id="IPR058163">
    <property type="entry name" value="LysR-type_TF_proteobact-type"/>
</dbReference>
<dbReference type="FunFam" id="1.10.10.10:FF:000001">
    <property type="entry name" value="LysR family transcriptional regulator"/>
    <property type="match status" value="1"/>
</dbReference>
<evidence type="ECO:0000313" key="7">
    <source>
        <dbReference type="Proteomes" id="UP000193061"/>
    </source>
</evidence>
<evidence type="ECO:0000256" key="4">
    <source>
        <dbReference type="ARBA" id="ARBA00023163"/>
    </source>
</evidence>
<evidence type="ECO:0000259" key="5">
    <source>
        <dbReference type="PROSITE" id="PS50931"/>
    </source>
</evidence>
<evidence type="ECO:0000256" key="1">
    <source>
        <dbReference type="ARBA" id="ARBA00009437"/>
    </source>
</evidence>
<name>A0A1X6Y8D2_9RHOB</name>
<evidence type="ECO:0000313" key="6">
    <source>
        <dbReference type="EMBL" id="SLN13347.1"/>
    </source>
</evidence>
<dbReference type="EMBL" id="FWFX01000001">
    <property type="protein sequence ID" value="SLN13347.1"/>
    <property type="molecule type" value="Genomic_DNA"/>
</dbReference>
<keyword evidence="3" id="KW-0238">DNA-binding</keyword>
<evidence type="ECO:0000256" key="2">
    <source>
        <dbReference type="ARBA" id="ARBA00023015"/>
    </source>
</evidence>
<comment type="similarity">
    <text evidence="1">Belongs to the LysR transcriptional regulatory family.</text>
</comment>
<dbReference type="Pfam" id="PF00126">
    <property type="entry name" value="HTH_1"/>
    <property type="match status" value="1"/>
</dbReference>
<dbReference type="SUPFAM" id="SSF53850">
    <property type="entry name" value="Periplasmic binding protein-like II"/>
    <property type="match status" value="1"/>
</dbReference>
<keyword evidence="4" id="KW-0804">Transcription</keyword>
<dbReference type="PROSITE" id="PS50931">
    <property type="entry name" value="HTH_LYSR"/>
    <property type="match status" value="1"/>
</dbReference>
<dbReference type="RefSeq" id="WP_085803731.1">
    <property type="nucleotide sequence ID" value="NZ_FWFX01000001.1"/>
</dbReference>
<dbReference type="GO" id="GO:0003700">
    <property type="term" value="F:DNA-binding transcription factor activity"/>
    <property type="evidence" value="ECO:0007669"/>
    <property type="project" value="InterPro"/>
</dbReference>
<dbReference type="GO" id="GO:0043565">
    <property type="term" value="F:sequence-specific DNA binding"/>
    <property type="evidence" value="ECO:0007669"/>
    <property type="project" value="TreeGrafter"/>
</dbReference>
<dbReference type="Proteomes" id="UP000193061">
    <property type="component" value="Unassembled WGS sequence"/>
</dbReference>
<dbReference type="PRINTS" id="PR00039">
    <property type="entry name" value="HTHLYSR"/>
</dbReference>
<sequence length="301" mass="33750">MTILNWKLLTAFEAVARHRNFTRAARELNVQQPAVSRRVAELESDLGVRLLERTRPYAALTREGEVLYRAISGSVLQVNSAVEQVRCQPDRNTVTINTTIGFASCYLMKRLPAFRALHPDISIELISRDKNDSYASDTDVVIVFDHPDKLPGIHKTAIFGETMVAVAHPKIAAAIKNRLCAVMDHPLLCLTMGIHADDWRTYFTGTDLEPRTPGPEQKFTSFMVYLQAALNGEGVMLGWETLLQDSFDLGQLAPVTDRRVETQRGYFACLMPRVENKPSAKIFIDWISSLAQATCEHVEFG</sequence>
<gene>
    <name evidence="6" type="primary">gcvA_3</name>
    <name evidence="6" type="ORF">ROA7450_00179</name>
</gene>
<dbReference type="InterPro" id="IPR036390">
    <property type="entry name" value="WH_DNA-bd_sf"/>
</dbReference>
<proteinExistence type="inferred from homology"/>
<dbReference type="PANTHER" id="PTHR30537:SF26">
    <property type="entry name" value="GLYCINE CLEAVAGE SYSTEM TRANSCRIPTIONAL ACTIVATOR"/>
    <property type="match status" value="1"/>
</dbReference>
<accession>A0A1X6Y8D2</accession>
<dbReference type="InterPro" id="IPR036388">
    <property type="entry name" value="WH-like_DNA-bd_sf"/>
</dbReference>
<dbReference type="AlphaFoldDB" id="A0A1X6Y8D2"/>
<feature type="domain" description="HTH lysR-type" evidence="5">
    <location>
        <begin position="4"/>
        <end position="61"/>
    </location>
</feature>
<dbReference type="SUPFAM" id="SSF46785">
    <property type="entry name" value="Winged helix' DNA-binding domain"/>
    <property type="match status" value="1"/>
</dbReference>